<dbReference type="InterPro" id="IPR036869">
    <property type="entry name" value="J_dom_sf"/>
</dbReference>
<dbReference type="PRINTS" id="PR00625">
    <property type="entry name" value="JDOMAIN"/>
</dbReference>
<dbReference type="SMART" id="SM00271">
    <property type="entry name" value="DnaJ"/>
    <property type="match status" value="1"/>
</dbReference>
<dbReference type="PROSITE" id="PS50076">
    <property type="entry name" value="DNAJ_2"/>
    <property type="match status" value="1"/>
</dbReference>
<evidence type="ECO:0000259" key="2">
    <source>
        <dbReference type="PROSITE" id="PS50076"/>
    </source>
</evidence>
<dbReference type="PANTHER" id="PTHR43908">
    <property type="entry name" value="AT29763P-RELATED"/>
    <property type="match status" value="1"/>
</dbReference>
<dbReference type="STRING" id="296587.C1EAE6"/>
<dbReference type="InterPro" id="IPR001623">
    <property type="entry name" value="DnaJ_domain"/>
</dbReference>
<organism evidence="3 4">
    <name type="scientific">Micromonas commoda (strain RCC299 / NOUM17 / CCMP2709)</name>
    <name type="common">Picoplanktonic green alga</name>
    <dbReference type="NCBI Taxonomy" id="296587"/>
    <lineage>
        <taxon>Eukaryota</taxon>
        <taxon>Viridiplantae</taxon>
        <taxon>Chlorophyta</taxon>
        <taxon>Mamiellophyceae</taxon>
        <taxon>Mamiellales</taxon>
        <taxon>Mamiellaceae</taxon>
        <taxon>Micromonas</taxon>
    </lineage>
</organism>
<dbReference type="AlphaFoldDB" id="C1EAE6"/>
<feature type="compositionally biased region" description="Polar residues" evidence="1">
    <location>
        <begin position="66"/>
        <end position="83"/>
    </location>
</feature>
<gene>
    <name evidence="3" type="ORF">MICPUN_101463</name>
</gene>
<dbReference type="CDD" id="cd06257">
    <property type="entry name" value="DnaJ"/>
    <property type="match status" value="1"/>
</dbReference>
<reference evidence="3 4" key="1">
    <citation type="journal article" date="2009" name="Science">
        <title>Green evolution and dynamic adaptations revealed by genomes of the marine picoeukaryotes Micromonas.</title>
        <authorList>
            <person name="Worden A.Z."/>
            <person name="Lee J.H."/>
            <person name="Mock T."/>
            <person name="Rouze P."/>
            <person name="Simmons M.P."/>
            <person name="Aerts A.L."/>
            <person name="Allen A.E."/>
            <person name="Cuvelier M.L."/>
            <person name="Derelle E."/>
            <person name="Everett M.V."/>
            <person name="Foulon E."/>
            <person name="Grimwood J."/>
            <person name="Gundlach H."/>
            <person name="Henrissat B."/>
            <person name="Napoli C."/>
            <person name="McDonald S.M."/>
            <person name="Parker M.S."/>
            <person name="Rombauts S."/>
            <person name="Salamov A."/>
            <person name="Von Dassow P."/>
            <person name="Badger J.H."/>
            <person name="Coutinho P.M."/>
            <person name="Demir E."/>
            <person name="Dubchak I."/>
            <person name="Gentemann C."/>
            <person name="Eikrem W."/>
            <person name="Gready J.E."/>
            <person name="John U."/>
            <person name="Lanier W."/>
            <person name="Lindquist E.A."/>
            <person name="Lucas S."/>
            <person name="Mayer K.F."/>
            <person name="Moreau H."/>
            <person name="Not F."/>
            <person name="Otillar R."/>
            <person name="Panaud O."/>
            <person name="Pangilinan J."/>
            <person name="Paulsen I."/>
            <person name="Piegu B."/>
            <person name="Poliakov A."/>
            <person name="Robbens S."/>
            <person name="Schmutz J."/>
            <person name="Toulza E."/>
            <person name="Wyss T."/>
            <person name="Zelensky A."/>
            <person name="Zhou K."/>
            <person name="Armbrust E.V."/>
            <person name="Bhattacharya D."/>
            <person name="Goodenough U.W."/>
            <person name="Van de Peer Y."/>
            <person name="Grigoriev I.V."/>
        </authorList>
    </citation>
    <scope>NUCLEOTIDE SEQUENCE [LARGE SCALE GENOMIC DNA]</scope>
    <source>
        <strain evidence="4">RCC299 / NOUM17</strain>
    </source>
</reference>
<dbReference type="SUPFAM" id="SSF46565">
    <property type="entry name" value="Chaperone J-domain"/>
    <property type="match status" value="1"/>
</dbReference>
<proteinExistence type="predicted"/>
<dbReference type="OMA" id="QNINAMQ"/>
<keyword evidence="4" id="KW-1185">Reference proteome</keyword>
<accession>C1EAE6</accession>
<dbReference type="EMBL" id="CP001328">
    <property type="protein sequence ID" value="ACO65193.1"/>
    <property type="molecule type" value="Genomic_DNA"/>
</dbReference>
<dbReference type="Proteomes" id="UP000002009">
    <property type="component" value="Chromosome 7"/>
</dbReference>
<feature type="compositionally biased region" description="Gly residues" evidence="1">
    <location>
        <begin position="1"/>
        <end position="14"/>
    </location>
</feature>
<dbReference type="PANTHER" id="PTHR43908:SF3">
    <property type="entry name" value="AT29763P-RELATED"/>
    <property type="match status" value="1"/>
</dbReference>
<dbReference type="RefSeq" id="XP_002503935.1">
    <property type="nucleotide sequence ID" value="XM_002503889.1"/>
</dbReference>
<feature type="region of interest" description="Disordered" evidence="1">
    <location>
        <begin position="213"/>
        <end position="240"/>
    </location>
</feature>
<name>C1EAE6_MICCC</name>
<dbReference type="eggNOG" id="KOG0098">
    <property type="taxonomic scope" value="Eukaryota"/>
</dbReference>
<dbReference type="GO" id="GO:0030544">
    <property type="term" value="F:Hsp70 protein binding"/>
    <property type="evidence" value="ECO:0007669"/>
    <property type="project" value="TreeGrafter"/>
</dbReference>
<feature type="region of interest" description="Disordered" evidence="1">
    <location>
        <begin position="1"/>
        <end position="137"/>
    </location>
</feature>
<feature type="domain" description="J" evidence="2">
    <location>
        <begin position="251"/>
        <end position="307"/>
    </location>
</feature>
<evidence type="ECO:0000313" key="3">
    <source>
        <dbReference type="EMBL" id="ACO65193.1"/>
    </source>
</evidence>
<dbReference type="GO" id="GO:0005789">
    <property type="term" value="C:endoplasmic reticulum membrane"/>
    <property type="evidence" value="ECO:0007669"/>
    <property type="project" value="TreeGrafter"/>
</dbReference>
<dbReference type="Gene3D" id="1.10.287.110">
    <property type="entry name" value="DnaJ domain"/>
    <property type="match status" value="1"/>
</dbReference>
<dbReference type="GeneID" id="8245225"/>
<dbReference type="InterPro" id="IPR051100">
    <property type="entry name" value="DnaJ_subfamily_B/C"/>
</dbReference>
<evidence type="ECO:0000256" key="1">
    <source>
        <dbReference type="SAM" id="MobiDB-lite"/>
    </source>
</evidence>
<dbReference type="GO" id="GO:0071218">
    <property type="term" value="P:cellular response to misfolded protein"/>
    <property type="evidence" value="ECO:0007669"/>
    <property type="project" value="TreeGrafter"/>
</dbReference>
<dbReference type="InParanoid" id="C1EAE6"/>
<evidence type="ECO:0000313" key="4">
    <source>
        <dbReference type="Proteomes" id="UP000002009"/>
    </source>
</evidence>
<dbReference type="Pfam" id="PF00226">
    <property type="entry name" value="DnaJ"/>
    <property type="match status" value="1"/>
</dbReference>
<dbReference type="OrthoDB" id="10250354at2759"/>
<feature type="region of interest" description="Disordered" evidence="1">
    <location>
        <begin position="158"/>
        <end position="179"/>
    </location>
</feature>
<sequence length="307" mass="32978">MYGGYGGGRGGGRGGRSKNVWVRPGSTPATAPSTQDSKKPTTGKAGSEGANDARPDPAAIKPPPSSTKGATLSASARSYTPASNGDKGGAGSNHVGQSFLPVGVKRKAGESEDGAAGPKRQHIYVDPALQEKQRKATEAKAELEAKIAAAKEEAERMKRSIQEAAAKAKAKKEEAQREEWKRKELERKEMEMEKQKKQKAASNLLSGFAAARKKHGVGTADGPKPAAEPEVELTQEEKDRQEVRRVMMATSDWQVLNLVPNAQPKWVKQAYRELAKVLHPDKCKAPGAKDAFQKLSKAYQNINAMQA</sequence>
<dbReference type="KEGG" id="mis:MICPUN_101463"/>
<protein>
    <recommendedName>
        <fullName evidence="2">J domain-containing protein</fullName>
    </recommendedName>
</protein>